<reference evidence="2" key="2">
    <citation type="submission" date="2023-06" db="EMBL/GenBank/DDBJ databases">
        <authorList>
            <consortium name="Lawrence Berkeley National Laboratory"/>
            <person name="Mondo S.J."/>
            <person name="Hensen N."/>
            <person name="Bonometti L."/>
            <person name="Westerberg I."/>
            <person name="Brannstrom I.O."/>
            <person name="Guillou S."/>
            <person name="Cros-Aarteil S."/>
            <person name="Calhoun S."/>
            <person name="Haridas S."/>
            <person name="Kuo A."/>
            <person name="Pangilinan J."/>
            <person name="Riley R."/>
            <person name="Labutti K."/>
            <person name="Andreopoulos B."/>
            <person name="Lipzen A."/>
            <person name="Chen C."/>
            <person name="Yanf M."/>
            <person name="Daum C."/>
            <person name="Ng V."/>
            <person name="Clum A."/>
            <person name="Steindorff A."/>
            <person name="Ohm R."/>
            <person name="Martin F."/>
            <person name="Silar P."/>
            <person name="Natvig D."/>
            <person name="Lalanne C."/>
            <person name="Gautier V."/>
            <person name="Ament-Velasquez S.L."/>
            <person name="Kruys A."/>
            <person name="Hutchinson M.I."/>
            <person name="Powell A.J."/>
            <person name="Barry K."/>
            <person name="Miller A.N."/>
            <person name="Grigoriev I.V."/>
            <person name="Debuchy R."/>
            <person name="Gladieux P."/>
            <person name="Thoren M.H."/>
            <person name="Johannesson H."/>
        </authorList>
    </citation>
    <scope>NUCLEOTIDE SEQUENCE</scope>
    <source>
        <strain evidence="2">CBS 626.80</strain>
    </source>
</reference>
<proteinExistence type="predicted"/>
<feature type="region of interest" description="Disordered" evidence="1">
    <location>
        <begin position="311"/>
        <end position="334"/>
    </location>
</feature>
<accession>A0AAN6NP45</accession>
<dbReference type="AlphaFoldDB" id="A0AAN6NP45"/>
<feature type="region of interest" description="Disordered" evidence="1">
    <location>
        <begin position="19"/>
        <end position="64"/>
    </location>
</feature>
<dbReference type="Proteomes" id="UP001303222">
    <property type="component" value="Unassembled WGS sequence"/>
</dbReference>
<reference evidence="2" key="1">
    <citation type="journal article" date="2023" name="Mol. Phylogenet. Evol.">
        <title>Genome-scale phylogeny and comparative genomics of the fungal order Sordariales.</title>
        <authorList>
            <person name="Hensen N."/>
            <person name="Bonometti L."/>
            <person name="Westerberg I."/>
            <person name="Brannstrom I.O."/>
            <person name="Guillou S."/>
            <person name="Cros-Aarteil S."/>
            <person name="Calhoun S."/>
            <person name="Haridas S."/>
            <person name="Kuo A."/>
            <person name="Mondo S."/>
            <person name="Pangilinan J."/>
            <person name="Riley R."/>
            <person name="LaButti K."/>
            <person name="Andreopoulos B."/>
            <person name="Lipzen A."/>
            <person name="Chen C."/>
            <person name="Yan M."/>
            <person name="Daum C."/>
            <person name="Ng V."/>
            <person name="Clum A."/>
            <person name="Steindorff A."/>
            <person name="Ohm R.A."/>
            <person name="Martin F."/>
            <person name="Silar P."/>
            <person name="Natvig D.O."/>
            <person name="Lalanne C."/>
            <person name="Gautier V."/>
            <person name="Ament-Velasquez S.L."/>
            <person name="Kruys A."/>
            <person name="Hutchinson M.I."/>
            <person name="Powell A.J."/>
            <person name="Barry K."/>
            <person name="Miller A.N."/>
            <person name="Grigoriev I.V."/>
            <person name="Debuchy R."/>
            <person name="Gladieux P."/>
            <person name="Hiltunen Thoren M."/>
            <person name="Johannesson H."/>
        </authorList>
    </citation>
    <scope>NUCLEOTIDE SEQUENCE</scope>
    <source>
        <strain evidence="2">CBS 626.80</strain>
    </source>
</reference>
<organism evidence="2 3">
    <name type="scientific">Pseudoneurospora amorphoporcata</name>
    <dbReference type="NCBI Taxonomy" id="241081"/>
    <lineage>
        <taxon>Eukaryota</taxon>
        <taxon>Fungi</taxon>
        <taxon>Dikarya</taxon>
        <taxon>Ascomycota</taxon>
        <taxon>Pezizomycotina</taxon>
        <taxon>Sordariomycetes</taxon>
        <taxon>Sordariomycetidae</taxon>
        <taxon>Sordariales</taxon>
        <taxon>Sordariaceae</taxon>
        <taxon>Pseudoneurospora</taxon>
    </lineage>
</organism>
<dbReference type="EMBL" id="MU859256">
    <property type="protein sequence ID" value="KAK3948569.1"/>
    <property type="molecule type" value="Genomic_DNA"/>
</dbReference>
<sequence>MRQRIKMWLKNRRWSPLRAIMTADPSPTPGQQLPFSPPRPQRQQSTRSPLRRKQPSRAAKDVGLVRQSLTAAAEAPARSPRRSQGLTLLYRRLTVCSQHAGATPLAEAFLHSEIFDIYKGSHPVKALIWPERYRRCTWTLPDVLQGTSRGPLDWHVGKTDSVAKIVDLENNLMDYTYLARTRRRKEAQRRLTDMPDFELRRIKIGCLNTNRVMIRFKPESTSSVEAEALEIVDKTMLLSESFHVVVKEAPYAEEAPGIFGGTSESRGGEVNQVLAKKGRKARLIKQGSRLEEDSKKVKRTKKYVDQELAKLEKKDSKKGKKQQEDGQAVGDGKRCAKDDTFVTVEEIDPSVEEEVMWDEH</sequence>
<keyword evidence="3" id="KW-1185">Reference proteome</keyword>
<evidence type="ECO:0000313" key="2">
    <source>
        <dbReference type="EMBL" id="KAK3948569.1"/>
    </source>
</evidence>
<name>A0AAN6NP45_9PEZI</name>
<evidence type="ECO:0000313" key="3">
    <source>
        <dbReference type="Proteomes" id="UP001303222"/>
    </source>
</evidence>
<evidence type="ECO:0000256" key="1">
    <source>
        <dbReference type="SAM" id="MobiDB-lite"/>
    </source>
</evidence>
<protein>
    <submittedName>
        <fullName evidence="2">Uncharacterized protein</fullName>
    </submittedName>
</protein>
<comment type="caution">
    <text evidence="2">The sequence shown here is derived from an EMBL/GenBank/DDBJ whole genome shotgun (WGS) entry which is preliminary data.</text>
</comment>
<gene>
    <name evidence="2" type="ORF">QBC32DRAFT_327662</name>
</gene>